<dbReference type="PANTHER" id="PTHR45820:SF4">
    <property type="entry name" value="ZINC TRANSPORTER 63C, ISOFORM F"/>
    <property type="match status" value="1"/>
</dbReference>
<evidence type="ECO:0000256" key="2">
    <source>
        <dbReference type="ARBA" id="ARBA00008873"/>
    </source>
</evidence>
<dbReference type="AlphaFoldDB" id="A0A9N9CHA9"/>
<dbReference type="SUPFAM" id="SSF160240">
    <property type="entry name" value="Cation efflux protein cytoplasmic domain-like"/>
    <property type="match status" value="1"/>
</dbReference>
<comment type="caution">
    <text evidence="12">The sequence shown here is derived from an EMBL/GenBank/DDBJ whole genome shotgun (WGS) entry which is preliminary data.</text>
</comment>
<sequence length="402" mass="44023">MLDVSFFIAEIIIGYWINSLAIIADSFHMLNDILSLVVALYALKLASKTNFSSKYSYGWQRAEVLGALINGVFLMALCFSILIEAIERLFDVPEIKRPEIIFGVGCAGLFSNIIGLLLFHVIAAQETALETELSDECLSSNDDNTIKSQTPSKPENSQYGALSKQNLSESRTSTSDQSHDHQHDQREKGHSHGNKSLNMQGVFLHVLGDALGNIGVIGTGLFIYLTNFSWRFYADPIVSLILTVIIFSSAVPLVKSASFILLQGVPAGIPIEDVRSEIKKLTGVLSVHELHIWQLSDTKRIGSVHVLLTPSADYMEIAGNIRKLLHAHGIHSSTIQPEYVKVGLNGNDSGETIMVVENSDKVQLVANEGDHETACLLRCNLDDTCAENSCCPPTKQPSKEAK</sequence>
<evidence type="ECO:0000256" key="4">
    <source>
        <dbReference type="ARBA" id="ARBA00022692"/>
    </source>
</evidence>
<feature type="domain" description="Cation efflux protein cytoplasmic" evidence="11">
    <location>
        <begin position="270"/>
        <end position="338"/>
    </location>
</feature>
<dbReference type="PANTHER" id="PTHR45820">
    <property type="entry name" value="FI23527P1"/>
    <property type="match status" value="1"/>
</dbReference>
<comment type="subcellular location">
    <subcellularLocation>
        <location evidence="1">Membrane</location>
        <topology evidence="1">Multi-pass membrane protein</topology>
    </subcellularLocation>
</comment>
<comment type="similarity">
    <text evidence="2">Belongs to the cation diffusion facilitator (CDF) transporter (TC 2.A.4) family. SLC30A subfamily.</text>
</comment>
<evidence type="ECO:0000259" key="11">
    <source>
        <dbReference type="Pfam" id="PF16916"/>
    </source>
</evidence>
<dbReference type="InterPro" id="IPR002524">
    <property type="entry name" value="Cation_efflux"/>
</dbReference>
<dbReference type="GO" id="GO:0006882">
    <property type="term" value="P:intracellular zinc ion homeostasis"/>
    <property type="evidence" value="ECO:0007669"/>
    <property type="project" value="TreeGrafter"/>
</dbReference>
<evidence type="ECO:0000256" key="7">
    <source>
        <dbReference type="ARBA" id="ARBA00023136"/>
    </source>
</evidence>
<dbReference type="GO" id="GO:0005385">
    <property type="term" value="F:zinc ion transmembrane transporter activity"/>
    <property type="evidence" value="ECO:0007669"/>
    <property type="project" value="TreeGrafter"/>
</dbReference>
<feature type="region of interest" description="Disordered" evidence="8">
    <location>
        <begin position="138"/>
        <end position="192"/>
    </location>
</feature>
<dbReference type="InterPro" id="IPR027470">
    <property type="entry name" value="Cation_efflux_CTD"/>
</dbReference>
<dbReference type="InterPro" id="IPR027469">
    <property type="entry name" value="Cation_efflux_TMD_sf"/>
</dbReference>
<feature type="transmembrane region" description="Helical" evidence="9">
    <location>
        <begin position="202"/>
        <end position="225"/>
    </location>
</feature>
<proteinExistence type="inferred from homology"/>
<accession>A0A9N9CHA9</accession>
<evidence type="ECO:0000256" key="1">
    <source>
        <dbReference type="ARBA" id="ARBA00004141"/>
    </source>
</evidence>
<keyword evidence="6 9" id="KW-1133">Transmembrane helix</keyword>
<feature type="transmembrane region" description="Helical" evidence="9">
    <location>
        <begin position="64"/>
        <end position="85"/>
    </location>
</feature>
<dbReference type="Pfam" id="PF16916">
    <property type="entry name" value="ZT_dimer"/>
    <property type="match status" value="1"/>
</dbReference>
<gene>
    <name evidence="12" type="ORF">FCALED_LOCUS8544</name>
</gene>
<dbReference type="Pfam" id="PF01545">
    <property type="entry name" value="Cation_efflux"/>
    <property type="match status" value="1"/>
</dbReference>
<dbReference type="InterPro" id="IPR058533">
    <property type="entry name" value="Cation_efflux_TM"/>
</dbReference>
<reference evidence="12" key="1">
    <citation type="submission" date="2021-06" db="EMBL/GenBank/DDBJ databases">
        <authorList>
            <person name="Kallberg Y."/>
            <person name="Tangrot J."/>
            <person name="Rosling A."/>
        </authorList>
    </citation>
    <scope>NUCLEOTIDE SEQUENCE</scope>
    <source>
        <strain evidence="12">UK204</strain>
    </source>
</reference>
<feature type="transmembrane region" description="Helical" evidence="9">
    <location>
        <begin position="100"/>
        <end position="123"/>
    </location>
</feature>
<evidence type="ECO:0000256" key="3">
    <source>
        <dbReference type="ARBA" id="ARBA00022448"/>
    </source>
</evidence>
<evidence type="ECO:0000256" key="6">
    <source>
        <dbReference type="ARBA" id="ARBA00022989"/>
    </source>
</evidence>
<dbReference type="Proteomes" id="UP000789570">
    <property type="component" value="Unassembled WGS sequence"/>
</dbReference>
<keyword evidence="13" id="KW-1185">Reference proteome</keyword>
<organism evidence="12 13">
    <name type="scientific">Funneliformis caledonium</name>
    <dbReference type="NCBI Taxonomy" id="1117310"/>
    <lineage>
        <taxon>Eukaryota</taxon>
        <taxon>Fungi</taxon>
        <taxon>Fungi incertae sedis</taxon>
        <taxon>Mucoromycota</taxon>
        <taxon>Glomeromycotina</taxon>
        <taxon>Glomeromycetes</taxon>
        <taxon>Glomerales</taxon>
        <taxon>Glomeraceae</taxon>
        <taxon>Funneliformis</taxon>
    </lineage>
</organism>
<evidence type="ECO:0000259" key="10">
    <source>
        <dbReference type="Pfam" id="PF01545"/>
    </source>
</evidence>
<dbReference type="InterPro" id="IPR036837">
    <property type="entry name" value="Cation_efflux_CTD_sf"/>
</dbReference>
<keyword evidence="5" id="KW-0862">Zinc</keyword>
<dbReference type="Gene3D" id="1.20.1510.10">
    <property type="entry name" value="Cation efflux protein transmembrane domain"/>
    <property type="match status" value="1"/>
</dbReference>
<dbReference type="EMBL" id="CAJVPQ010002520">
    <property type="protein sequence ID" value="CAG8600053.1"/>
    <property type="molecule type" value="Genomic_DNA"/>
</dbReference>
<keyword evidence="3" id="KW-0813">Transport</keyword>
<evidence type="ECO:0000256" key="8">
    <source>
        <dbReference type="SAM" id="MobiDB-lite"/>
    </source>
</evidence>
<feature type="compositionally biased region" description="Basic and acidic residues" evidence="8">
    <location>
        <begin position="177"/>
        <end position="190"/>
    </location>
</feature>
<name>A0A9N9CHA9_9GLOM</name>
<dbReference type="SUPFAM" id="SSF161111">
    <property type="entry name" value="Cation efflux protein transmembrane domain-like"/>
    <property type="match status" value="1"/>
</dbReference>
<dbReference type="GO" id="GO:0016020">
    <property type="term" value="C:membrane"/>
    <property type="evidence" value="ECO:0007669"/>
    <property type="project" value="UniProtKB-SubCell"/>
</dbReference>
<feature type="compositionally biased region" description="Polar residues" evidence="8">
    <location>
        <begin position="138"/>
        <end position="176"/>
    </location>
</feature>
<dbReference type="NCBIfam" id="TIGR01297">
    <property type="entry name" value="CDF"/>
    <property type="match status" value="1"/>
</dbReference>
<evidence type="ECO:0000256" key="9">
    <source>
        <dbReference type="SAM" id="Phobius"/>
    </source>
</evidence>
<evidence type="ECO:0000313" key="13">
    <source>
        <dbReference type="Proteomes" id="UP000789570"/>
    </source>
</evidence>
<evidence type="ECO:0000313" key="12">
    <source>
        <dbReference type="EMBL" id="CAG8600053.1"/>
    </source>
</evidence>
<evidence type="ECO:0000256" key="5">
    <source>
        <dbReference type="ARBA" id="ARBA00022833"/>
    </source>
</evidence>
<protein>
    <submittedName>
        <fullName evidence="12">16654_t:CDS:1</fullName>
    </submittedName>
</protein>
<dbReference type="OrthoDB" id="9944568at2759"/>
<keyword evidence="7 9" id="KW-0472">Membrane</keyword>
<feature type="transmembrane region" description="Helical" evidence="9">
    <location>
        <begin position="237"/>
        <end position="254"/>
    </location>
</feature>
<feature type="domain" description="Cation efflux protein transmembrane" evidence="10">
    <location>
        <begin position="3"/>
        <end position="262"/>
    </location>
</feature>
<keyword evidence="4 9" id="KW-0812">Transmembrane</keyword>